<dbReference type="AlphaFoldDB" id="A0A0F9CMU7"/>
<dbReference type="EMBL" id="LAZR01032515">
    <property type="protein sequence ID" value="KKL50673.1"/>
    <property type="molecule type" value="Genomic_DNA"/>
</dbReference>
<sequence length="88" mass="9871">INRLPVIPISELNDVTDPETTDVSGPIYCVDFTKFIPVVQDDYWMVEGEPMTDRGQHTTFTVFLDGSHNNLCTNRRTVGFVGHKALTS</sequence>
<organism evidence="1">
    <name type="scientific">marine sediment metagenome</name>
    <dbReference type="NCBI Taxonomy" id="412755"/>
    <lineage>
        <taxon>unclassified sequences</taxon>
        <taxon>metagenomes</taxon>
        <taxon>ecological metagenomes</taxon>
    </lineage>
</organism>
<protein>
    <submittedName>
        <fullName evidence="1">Uncharacterized protein</fullName>
    </submittedName>
</protein>
<proteinExistence type="predicted"/>
<feature type="non-terminal residue" evidence="1">
    <location>
        <position position="1"/>
    </location>
</feature>
<evidence type="ECO:0000313" key="1">
    <source>
        <dbReference type="EMBL" id="KKL50673.1"/>
    </source>
</evidence>
<reference evidence="1" key="1">
    <citation type="journal article" date="2015" name="Nature">
        <title>Complex archaea that bridge the gap between prokaryotes and eukaryotes.</title>
        <authorList>
            <person name="Spang A."/>
            <person name="Saw J.H."/>
            <person name="Jorgensen S.L."/>
            <person name="Zaremba-Niedzwiedzka K."/>
            <person name="Martijn J."/>
            <person name="Lind A.E."/>
            <person name="van Eijk R."/>
            <person name="Schleper C."/>
            <person name="Guy L."/>
            <person name="Ettema T.J."/>
        </authorList>
    </citation>
    <scope>NUCLEOTIDE SEQUENCE</scope>
</reference>
<accession>A0A0F9CMU7</accession>
<comment type="caution">
    <text evidence="1">The sequence shown here is derived from an EMBL/GenBank/DDBJ whole genome shotgun (WGS) entry which is preliminary data.</text>
</comment>
<name>A0A0F9CMU7_9ZZZZ</name>
<gene>
    <name evidence="1" type="ORF">LCGC14_2303180</name>
</gene>